<proteinExistence type="predicted"/>
<protein>
    <submittedName>
        <fullName evidence="4">KLTH0F13838p</fullName>
    </submittedName>
</protein>
<accession>C5DJ63</accession>
<dbReference type="eggNOG" id="KOG1256">
    <property type="taxonomic scope" value="Eukaryota"/>
</dbReference>
<dbReference type="PANTHER" id="PTHR43272">
    <property type="entry name" value="LONG-CHAIN-FATTY-ACID--COA LIGASE"/>
    <property type="match status" value="1"/>
</dbReference>
<organism evidence="4 5">
    <name type="scientific">Lachancea thermotolerans (strain ATCC 56472 / CBS 6340 / NRRL Y-8284)</name>
    <name type="common">Yeast</name>
    <name type="synonym">Kluyveromyces thermotolerans</name>
    <dbReference type="NCBI Taxonomy" id="559295"/>
    <lineage>
        <taxon>Eukaryota</taxon>
        <taxon>Fungi</taxon>
        <taxon>Dikarya</taxon>
        <taxon>Ascomycota</taxon>
        <taxon>Saccharomycotina</taxon>
        <taxon>Saccharomycetes</taxon>
        <taxon>Saccharomycetales</taxon>
        <taxon>Saccharomycetaceae</taxon>
        <taxon>Lachancea</taxon>
    </lineage>
</organism>
<evidence type="ECO:0000313" key="5">
    <source>
        <dbReference type="Proteomes" id="UP000002036"/>
    </source>
</evidence>
<gene>
    <name evidence="4" type="ordered locus">KLTH0F13838g</name>
</gene>
<evidence type="ECO:0000313" key="4">
    <source>
        <dbReference type="EMBL" id="CAR24352.1"/>
    </source>
</evidence>
<dbReference type="GO" id="GO:0016020">
    <property type="term" value="C:membrane"/>
    <property type="evidence" value="ECO:0007669"/>
    <property type="project" value="TreeGrafter"/>
</dbReference>
<dbReference type="OrthoDB" id="1700726at2759"/>
<dbReference type="OMA" id="WYHSIGL"/>
<dbReference type="PROSITE" id="PS00455">
    <property type="entry name" value="AMP_BINDING"/>
    <property type="match status" value="1"/>
</dbReference>
<keyword evidence="2" id="KW-0067">ATP-binding</keyword>
<dbReference type="AlphaFoldDB" id="C5DJ63"/>
<dbReference type="RefSeq" id="XP_002554789.1">
    <property type="nucleotide sequence ID" value="XM_002554743.1"/>
</dbReference>
<dbReference type="EMBL" id="CU928170">
    <property type="protein sequence ID" value="CAR24352.1"/>
    <property type="molecule type" value="Genomic_DNA"/>
</dbReference>
<dbReference type="GeneID" id="8293015"/>
<dbReference type="InterPro" id="IPR000873">
    <property type="entry name" value="AMP-dep_synth/lig_dom"/>
</dbReference>
<evidence type="ECO:0000259" key="3">
    <source>
        <dbReference type="Pfam" id="PF00501"/>
    </source>
</evidence>
<dbReference type="Pfam" id="PF00501">
    <property type="entry name" value="AMP-binding"/>
    <property type="match status" value="1"/>
</dbReference>
<evidence type="ECO:0000256" key="2">
    <source>
        <dbReference type="ARBA" id="ARBA00022840"/>
    </source>
</evidence>
<reference evidence="4 5" key="1">
    <citation type="journal article" date="2009" name="Genome Res.">
        <title>Comparative genomics of protoploid Saccharomycetaceae.</title>
        <authorList>
            <consortium name="The Genolevures Consortium"/>
            <person name="Souciet J.-L."/>
            <person name="Dujon B."/>
            <person name="Gaillardin C."/>
            <person name="Johnston M."/>
            <person name="Baret P.V."/>
            <person name="Cliften P."/>
            <person name="Sherman D.J."/>
            <person name="Weissenbach J."/>
            <person name="Westhof E."/>
            <person name="Wincker P."/>
            <person name="Jubin C."/>
            <person name="Poulain J."/>
            <person name="Barbe V."/>
            <person name="Segurens B."/>
            <person name="Artiguenave F."/>
            <person name="Anthouard V."/>
            <person name="Vacherie B."/>
            <person name="Val M.-E."/>
            <person name="Fulton R.S."/>
            <person name="Minx P."/>
            <person name="Wilson R."/>
            <person name="Durrens P."/>
            <person name="Jean G."/>
            <person name="Marck C."/>
            <person name="Martin T."/>
            <person name="Nikolski M."/>
            <person name="Rolland T."/>
            <person name="Seret M.-L."/>
            <person name="Casaregola S."/>
            <person name="Despons L."/>
            <person name="Fairhead C."/>
            <person name="Fischer G."/>
            <person name="Lafontaine I."/>
            <person name="Leh V."/>
            <person name="Lemaire M."/>
            <person name="de Montigny J."/>
            <person name="Neuveglise C."/>
            <person name="Thierry A."/>
            <person name="Blanc-Lenfle I."/>
            <person name="Bleykasten C."/>
            <person name="Diffels J."/>
            <person name="Fritsch E."/>
            <person name="Frangeul L."/>
            <person name="Goeffon A."/>
            <person name="Jauniaux N."/>
            <person name="Kachouri-Lafond R."/>
            <person name="Payen C."/>
            <person name="Potier S."/>
            <person name="Pribylova L."/>
            <person name="Ozanne C."/>
            <person name="Richard G.-F."/>
            <person name="Sacerdot C."/>
            <person name="Straub M.-L."/>
            <person name="Talla E."/>
        </authorList>
    </citation>
    <scope>NUCLEOTIDE SEQUENCE [LARGE SCALE GENOMIC DNA]</scope>
    <source>
        <strain evidence="5">ATCC 56472 / CBS 6340 / NRRL Y-8284</strain>
    </source>
</reference>
<dbReference type="InterPro" id="IPR020845">
    <property type="entry name" value="AMP-binding_CS"/>
</dbReference>
<keyword evidence="1" id="KW-0547">Nucleotide-binding</keyword>
<sequence>MSKQDGYISLSELIETDKRFQNLREELAVYDKNSKEYLSNLISKLPLTNHVSYRQFLKEQAVSLESSKKHGYSPVFRSSLSPECLVSNVHPRLSTFFELFNFSVERFPDNDCLGQRSQDRVTGHWGQHYEFESYREIQERSQNLGSGIMTVVNLKRKRRFGSNDFIVSFLSTNRKEWVISDLACQGYSLGNTALYETLGLDTSEYILNVTESPVLILSKENIYRVMEMVPKLPHLSTIVCMDELSDLELAQLNGPLLPQHTNSKGERISILNFRQVERIGASNKVPLIPPTPDSLYTISFTSGTTGTPKGVQMKQSHVAAAVAFVLSTLRMPRLKHRSQAYDLCFLPLAHIFERQIVAFDLSSGTAIGFLHKPDPSVLVEDLKLLKPDVFPSVPRILTKFEAGIKNSLQNGDGSAVTKNVASTILNKRLERTTHHGGKDHSILNTVVFHRVLIDKIRSSLGLENLDVVITGSAPISNDTLLFMKSALDCGVRQGYGLTETFAGICLSEARERDSGTCGGMAVTTECRLRSIPEMGYDAEHDLKGEVQLRGSQVFRGYYKNPQETSRALGEDGWYSTGDVGFIDSKGRLSIIDRVKNFFKLAQGEYIAPEKIESVYLSSCPYLTQISVHGDSLQTFLVAVIGLELDITAPIIHKKIPELRGFSGKDLVDEINKSRAHRKALIVLINSFIEGLQGFEKIHNLYVGIEPLKVTDDTITPTLKVKRANAAKHFRKILENLYEEGSLIKVEKL</sequence>
<dbReference type="PANTHER" id="PTHR43272:SF33">
    <property type="entry name" value="AMP-BINDING DOMAIN-CONTAINING PROTEIN-RELATED"/>
    <property type="match status" value="1"/>
</dbReference>
<keyword evidence="5" id="KW-1185">Reference proteome</keyword>
<dbReference type="GO" id="GO:0005783">
    <property type="term" value="C:endoplasmic reticulum"/>
    <property type="evidence" value="ECO:0007669"/>
    <property type="project" value="TreeGrafter"/>
</dbReference>
<dbReference type="GO" id="GO:0005524">
    <property type="term" value="F:ATP binding"/>
    <property type="evidence" value="ECO:0007669"/>
    <property type="project" value="UniProtKB-KW"/>
</dbReference>
<evidence type="ECO:0000256" key="1">
    <source>
        <dbReference type="ARBA" id="ARBA00022741"/>
    </source>
</evidence>
<dbReference type="KEGG" id="lth:KLTH0F13838g"/>
<dbReference type="InterPro" id="IPR042099">
    <property type="entry name" value="ANL_N_sf"/>
</dbReference>
<feature type="domain" description="AMP-dependent synthetase/ligase" evidence="3">
    <location>
        <begin position="120"/>
        <end position="558"/>
    </location>
</feature>
<dbReference type="Proteomes" id="UP000002036">
    <property type="component" value="Chromosome F"/>
</dbReference>
<dbReference type="SUPFAM" id="SSF56801">
    <property type="entry name" value="Acetyl-CoA synthetase-like"/>
    <property type="match status" value="1"/>
</dbReference>
<name>C5DJ63_LACTC</name>
<dbReference type="Gene3D" id="3.40.50.12780">
    <property type="entry name" value="N-terminal domain of ligase-like"/>
    <property type="match status" value="1"/>
</dbReference>
<dbReference type="InParanoid" id="C5DJ63"/>
<dbReference type="STRING" id="559295.C5DJ63"/>
<dbReference type="HOGENOM" id="CLU_000022_45_4_1"/>
<dbReference type="FunCoup" id="C5DJ63">
    <property type="interactions" value="317"/>
</dbReference>
<dbReference type="GO" id="GO:0004467">
    <property type="term" value="F:long-chain fatty acid-CoA ligase activity"/>
    <property type="evidence" value="ECO:0007669"/>
    <property type="project" value="TreeGrafter"/>
</dbReference>